<reference evidence="2" key="2">
    <citation type="submission" date="2025-08" db="UniProtKB">
        <authorList>
            <consortium name="Ensembl"/>
        </authorList>
    </citation>
    <scope>IDENTIFICATION</scope>
    <source>
        <strain evidence="2">Thoroughbred</strain>
    </source>
</reference>
<evidence type="ECO:0000313" key="3">
    <source>
        <dbReference type="Proteomes" id="UP000002281"/>
    </source>
</evidence>
<keyword evidence="3" id="KW-1185">Reference proteome</keyword>
<dbReference type="Ensembl" id="ENSECAT00000141390.1">
    <property type="protein sequence ID" value="ENSECAP00000084188.1"/>
    <property type="gene ID" value="ENSECAG00000009435.3"/>
</dbReference>
<name>A0A9L0TD09_HORSE</name>
<evidence type="ECO:0000313" key="2">
    <source>
        <dbReference type="Ensembl" id="ENSECAP00000084188.1"/>
    </source>
</evidence>
<gene>
    <name evidence="2" type="primary">FIGNL1</name>
</gene>
<accession>A0A9L0TD09</accession>
<evidence type="ECO:0000256" key="1">
    <source>
        <dbReference type="SAM" id="MobiDB-lite"/>
    </source>
</evidence>
<protein>
    <submittedName>
        <fullName evidence="2">Fidgetin like 1</fullName>
    </submittedName>
</protein>
<feature type="compositionally biased region" description="Low complexity" evidence="1">
    <location>
        <begin position="74"/>
        <end position="84"/>
    </location>
</feature>
<sequence>MKHRRRKTKIVQDVSKPVVARQLARLWSQNTCSQPSLNCRGRSSGRPGRPALETRAPTRRVSRTHARSSRARARQQYASAQRSPRFSEASRRRRGGEVRTSKMQVSNSRSVHLSEWQKNYFALMSDICTSGQKADAYRAQILRIQYAWANSEISQGHIGDRLLKFTEENRI</sequence>
<feature type="compositionally biased region" description="Basic residues" evidence="1">
    <location>
        <begin position="57"/>
        <end position="73"/>
    </location>
</feature>
<organism evidence="2 3">
    <name type="scientific">Equus caballus</name>
    <name type="common">Horse</name>
    <dbReference type="NCBI Taxonomy" id="9796"/>
    <lineage>
        <taxon>Eukaryota</taxon>
        <taxon>Metazoa</taxon>
        <taxon>Chordata</taxon>
        <taxon>Craniata</taxon>
        <taxon>Vertebrata</taxon>
        <taxon>Euteleostomi</taxon>
        <taxon>Mammalia</taxon>
        <taxon>Eutheria</taxon>
        <taxon>Laurasiatheria</taxon>
        <taxon>Perissodactyla</taxon>
        <taxon>Equidae</taxon>
        <taxon>Equus</taxon>
    </lineage>
</organism>
<proteinExistence type="predicted"/>
<feature type="region of interest" description="Disordered" evidence="1">
    <location>
        <begin position="35"/>
        <end position="106"/>
    </location>
</feature>
<dbReference type="AlphaFoldDB" id="A0A9L0TD09"/>
<reference evidence="2" key="3">
    <citation type="submission" date="2025-09" db="UniProtKB">
        <authorList>
            <consortium name="Ensembl"/>
        </authorList>
    </citation>
    <scope>IDENTIFICATION</scope>
    <source>
        <strain evidence="2">Thoroughbred</strain>
    </source>
</reference>
<dbReference type="GeneTree" id="ENSGT00940000161552"/>
<dbReference type="Proteomes" id="UP000002281">
    <property type="component" value="Chromosome 4"/>
</dbReference>
<feature type="compositionally biased region" description="Low complexity" evidence="1">
    <location>
        <begin position="40"/>
        <end position="50"/>
    </location>
</feature>
<reference evidence="2 3" key="1">
    <citation type="journal article" date="2009" name="Science">
        <title>Genome sequence, comparative analysis, and population genetics of the domestic horse.</title>
        <authorList>
            <consortium name="Broad Institute Genome Sequencing Platform"/>
            <consortium name="Broad Institute Whole Genome Assembly Team"/>
            <person name="Wade C.M."/>
            <person name="Giulotto E."/>
            <person name="Sigurdsson S."/>
            <person name="Zoli M."/>
            <person name="Gnerre S."/>
            <person name="Imsland F."/>
            <person name="Lear T.L."/>
            <person name="Adelson D.L."/>
            <person name="Bailey E."/>
            <person name="Bellone R.R."/>
            <person name="Bloecker H."/>
            <person name="Distl O."/>
            <person name="Edgar R.C."/>
            <person name="Garber M."/>
            <person name="Leeb T."/>
            <person name="Mauceli E."/>
            <person name="MacLeod J.N."/>
            <person name="Penedo M.C.T."/>
            <person name="Raison J.M."/>
            <person name="Sharpe T."/>
            <person name="Vogel J."/>
            <person name="Andersson L."/>
            <person name="Antczak D.F."/>
            <person name="Biagi T."/>
            <person name="Binns M.M."/>
            <person name="Chowdhary B.P."/>
            <person name="Coleman S.J."/>
            <person name="Della Valle G."/>
            <person name="Fryc S."/>
            <person name="Guerin G."/>
            <person name="Hasegawa T."/>
            <person name="Hill E.W."/>
            <person name="Jurka J."/>
            <person name="Kiialainen A."/>
            <person name="Lindgren G."/>
            <person name="Liu J."/>
            <person name="Magnani E."/>
            <person name="Mickelson J.R."/>
            <person name="Murray J."/>
            <person name="Nergadze S.G."/>
            <person name="Onofrio R."/>
            <person name="Pedroni S."/>
            <person name="Piras M.F."/>
            <person name="Raudsepp T."/>
            <person name="Rocchi M."/>
            <person name="Roeed K.H."/>
            <person name="Ryder O.A."/>
            <person name="Searle S."/>
            <person name="Skow L."/>
            <person name="Swinburne J.E."/>
            <person name="Syvaenen A.C."/>
            <person name="Tozaki T."/>
            <person name="Valberg S.J."/>
            <person name="Vaudin M."/>
            <person name="White J.R."/>
            <person name="Zody M.C."/>
            <person name="Lander E.S."/>
            <person name="Lindblad-Toh K."/>
        </authorList>
    </citation>
    <scope>NUCLEOTIDE SEQUENCE [LARGE SCALE GENOMIC DNA]</scope>
    <source>
        <strain evidence="2 3">Thoroughbred</strain>
    </source>
</reference>